<gene>
    <name evidence="6" type="ORF">LZC95_29860</name>
</gene>
<dbReference type="Pfam" id="PF03466">
    <property type="entry name" value="LysR_substrate"/>
    <property type="match status" value="1"/>
</dbReference>
<dbReference type="PANTHER" id="PTHR30537:SF3">
    <property type="entry name" value="TRANSCRIPTIONAL REGULATORY PROTEIN"/>
    <property type="match status" value="1"/>
</dbReference>
<dbReference type="SUPFAM" id="SSF46785">
    <property type="entry name" value="Winged helix' DNA-binding domain"/>
    <property type="match status" value="1"/>
</dbReference>
<evidence type="ECO:0000256" key="4">
    <source>
        <dbReference type="ARBA" id="ARBA00023163"/>
    </source>
</evidence>
<dbReference type="EMBL" id="CP089982">
    <property type="protein sequence ID" value="WXA90645.1"/>
    <property type="molecule type" value="Genomic_DNA"/>
</dbReference>
<dbReference type="Gene3D" id="3.40.190.290">
    <property type="match status" value="1"/>
</dbReference>
<evidence type="ECO:0000313" key="6">
    <source>
        <dbReference type="EMBL" id="WXA90645.1"/>
    </source>
</evidence>
<keyword evidence="2" id="KW-0805">Transcription regulation</keyword>
<keyword evidence="7" id="KW-1185">Reference proteome</keyword>
<reference evidence="6 7" key="1">
    <citation type="submission" date="2021-12" db="EMBL/GenBank/DDBJ databases">
        <title>Discovery of the Pendulisporaceae a myxobacterial family with distinct sporulation behavior and unique specialized metabolism.</title>
        <authorList>
            <person name="Garcia R."/>
            <person name="Popoff A."/>
            <person name="Bader C.D."/>
            <person name="Loehr J."/>
            <person name="Walesch S."/>
            <person name="Walt C."/>
            <person name="Boldt J."/>
            <person name="Bunk B."/>
            <person name="Haeckl F.J.F.P.J."/>
            <person name="Gunesch A.P."/>
            <person name="Birkelbach J."/>
            <person name="Nuebel U."/>
            <person name="Pietschmann T."/>
            <person name="Bach T."/>
            <person name="Mueller R."/>
        </authorList>
    </citation>
    <scope>NUCLEOTIDE SEQUENCE [LARGE SCALE GENOMIC DNA]</scope>
    <source>
        <strain evidence="6 7">MSr12523</strain>
    </source>
</reference>
<sequence length="302" mass="32692">MQRTATPRETLHWDDVKLFLALCRARTVGHAAESLGVDASTVSRRLATLEEALSATLFDRGRDGIAATEAAESLMPVAEEMEAVMARFATAAEGLEREVAGLVRITCPPDVADVFVAPILSELTSRHPGLRIALDPGEAVLDLTRREADIALRTVRPARGDLVVTKVTTARWVAVAAPKVARSLGTLRAWADAPWVSWGERLANMAASRWLGKYARGVEPVVRSDSLSVQLSVVVAGVGVALVPEPSIAHYGLVPVKLGPELQEDAAAWPVDELYLVTHRALRDVPRVRAVWDLLLERGRTL</sequence>
<dbReference type="RefSeq" id="WP_394841263.1">
    <property type="nucleotide sequence ID" value="NZ_CP089982.1"/>
</dbReference>
<name>A0ABZ2JW05_9BACT</name>
<dbReference type="Proteomes" id="UP001379533">
    <property type="component" value="Chromosome"/>
</dbReference>
<dbReference type="SUPFAM" id="SSF53850">
    <property type="entry name" value="Periplasmic binding protein-like II"/>
    <property type="match status" value="1"/>
</dbReference>
<dbReference type="InterPro" id="IPR036390">
    <property type="entry name" value="WH_DNA-bd_sf"/>
</dbReference>
<keyword evidence="3" id="KW-0238">DNA-binding</keyword>
<dbReference type="Gene3D" id="1.10.10.10">
    <property type="entry name" value="Winged helix-like DNA-binding domain superfamily/Winged helix DNA-binding domain"/>
    <property type="match status" value="1"/>
</dbReference>
<dbReference type="PROSITE" id="PS50931">
    <property type="entry name" value="HTH_LYSR"/>
    <property type="match status" value="1"/>
</dbReference>
<evidence type="ECO:0000256" key="2">
    <source>
        <dbReference type="ARBA" id="ARBA00023015"/>
    </source>
</evidence>
<dbReference type="PANTHER" id="PTHR30537">
    <property type="entry name" value="HTH-TYPE TRANSCRIPTIONAL REGULATOR"/>
    <property type="match status" value="1"/>
</dbReference>
<evidence type="ECO:0000256" key="1">
    <source>
        <dbReference type="ARBA" id="ARBA00009437"/>
    </source>
</evidence>
<proteinExistence type="inferred from homology"/>
<evidence type="ECO:0000256" key="3">
    <source>
        <dbReference type="ARBA" id="ARBA00023125"/>
    </source>
</evidence>
<accession>A0ABZ2JW05</accession>
<keyword evidence="4" id="KW-0804">Transcription</keyword>
<evidence type="ECO:0000313" key="7">
    <source>
        <dbReference type="Proteomes" id="UP001379533"/>
    </source>
</evidence>
<protein>
    <submittedName>
        <fullName evidence="6">LysR family transcriptional regulator</fullName>
    </submittedName>
</protein>
<dbReference type="InterPro" id="IPR005119">
    <property type="entry name" value="LysR_subst-bd"/>
</dbReference>
<comment type="similarity">
    <text evidence="1">Belongs to the LysR transcriptional regulatory family.</text>
</comment>
<dbReference type="InterPro" id="IPR036388">
    <property type="entry name" value="WH-like_DNA-bd_sf"/>
</dbReference>
<feature type="domain" description="HTH lysR-type" evidence="5">
    <location>
        <begin position="11"/>
        <end position="68"/>
    </location>
</feature>
<dbReference type="InterPro" id="IPR000847">
    <property type="entry name" value="LysR_HTH_N"/>
</dbReference>
<dbReference type="Pfam" id="PF00126">
    <property type="entry name" value="HTH_1"/>
    <property type="match status" value="1"/>
</dbReference>
<dbReference type="InterPro" id="IPR058163">
    <property type="entry name" value="LysR-type_TF_proteobact-type"/>
</dbReference>
<evidence type="ECO:0000259" key="5">
    <source>
        <dbReference type="PROSITE" id="PS50931"/>
    </source>
</evidence>
<organism evidence="6 7">
    <name type="scientific">Pendulispora brunnea</name>
    <dbReference type="NCBI Taxonomy" id="2905690"/>
    <lineage>
        <taxon>Bacteria</taxon>
        <taxon>Pseudomonadati</taxon>
        <taxon>Myxococcota</taxon>
        <taxon>Myxococcia</taxon>
        <taxon>Myxococcales</taxon>
        <taxon>Sorangiineae</taxon>
        <taxon>Pendulisporaceae</taxon>
        <taxon>Pendulispora</taxon>
    </lineage>
</organism>